<keyword evidence="1" id="KW-0472">Membrane</keyword>
<evidence type="ECO:0000313" key="3">
    <source>
        <dbReference type="Proteomes" id="UP001434337"/>
    </source>
</evidence>
<gene>
    <name evidence="2" type="ORF">PCC79_02315</name>
</gene>
<proteinExistence type="predicted"/>
<keyword evidence="3" id="KW-1185">Reference proteome</keyword>
<organism evidence="2 3">
    <name type="scientific">Propioniciclava soli</name>
    <dbReference type="NCBI Taxonomy" id="2775081"/>
    <lineage>
        <taxon>Bacteria</taxon>
        <taxon>Bacillati</taxon>
        <taxon>Actinomycetota</taxon>
        <taxon>Actinomycetes</taxon>
        <taxon>Propionibacteriales</taxon>
        <taxon>Propionibacteriaceae</taxon>
        <taxon>Propioniciclava</taxon>
    </lineage>
</organism>
<feature type="transmembrane region" description="Helical" evidence="1">
    <location>
        <begin position="101"/>
        <end position="121"/>
    </location>
</feature>
<dbReference type="Proteomes" id="UP001434337">
    <property type="component" value="Chromosome"/>
</dbReference>
<name>A0ABZ3C8W5_9ACTN</name>
<dbReference type="EMBL" id="CP115965">
    <property type="protein sequence ID" value="WZW99066.1"/>
    <property type="molecule type" value="Genomic_DNA"/>
</dbReference>
<reference evidence="2 3" key="1">
    <citation type="journal article" date="2023" name="Environ Microbiome">
        <title>A coral-associated actinobacterium mitigates coral bleaching under heat stress.</title>
        <authorList>
            <person name="Li J."/>
            <person name="Zou Y."/>
            <person name="Li Q."/>
            <person name="Zhang J."/>
            <person name="Bourne D.G."/>
            <person name="Lyu Y."/>
            <person name="Liu C."/>
            <person name="Zhang S."/>
        </authorList>
    </citation>
    <scope>NUCLEOTIDE SEQUENCE [LARGE SCALE GENOMIC DNA]</scope>
    <source>
        <strain evidence="2 3">SCSIO 13291</strain>
    </source>
</reference>
<feature type="transmembrane region" description="Helical" evidence="1">
    <location>
        <begin position="127"/>
        <end position="146"/>
    </location>
</feature>
<evidence type="ECO:0000256" key="1">
    <source>
        <dbReference type="SAM" id="Phobius"/>
    </source>
</evidence>
<evidence type="ECO:0000313" key="2">
    <source>
        <dbReference type="EMBL" id="WZW99066.1"/>
    </source>
</evidence>
<dbReference type="RefSeq" id="WP_232549140.1">
    <property type="nucleotide sequence ID" value="NZ_CP115965.1"/>
</dbReference>
<sequence>MSADGDARAGELDAQRARDLLDRAAHVGSAARSGAGWPQIACLLGLGGVSSMFIVAVYLLTRADERLIWLPMVTMAGWLAILMGMMAVFSRSTKAGFGKRWRTAMTAWGITWAVAIIGSTVWWKGELWFTLAAIAALTIVTVAGAWREARQ</sequence>
<feature type="transmembrane region" description="Helical" evidence="1">
    <location>
        <begin position="67"/>
        <end position="89"/>
    </location>
</feature>
<protein>
    <submittedName>
        <fullName evidence="2">Uncharacterized protein</fullName>
    </submittedName>
</protein>
<accession>A0ABZ3C8W5</accession>
<keyword evidence="1" id="KW-0812">Transmembrane</keyword>
<feature type="transmembrane region" description="Helical" evidence="1">
    <location>
        <begin position="40"/>
        <end position="61"/>
    </location>
</feature>
<keyword evidence="1" id="KW-1133">Transmembrane helix</keyword>